<comment type="caution">
    <text evidence="2">The sequence shown here is derived from an EMBL/GenBank/DDBJ whole genome shotgun (WGS) entry which is preliminary data.</text>
</comment>
<feature type="compositionally biased region" description="Polar residues" evidence="1">
    <location>
        <begin position="28"/>
        <end position="38"/>
    </location>
</feature>
<sequence>MCTHVTLRSVSEENAVKKLDKGGGCPSYSGTSKRSANMTKEHRSAARKFGIRSKSLVCGSFISKAQPKLPQQGSASPGAAH</sequence>
<reference evidence="2" key="1">
    <citation type="journal article" date="2022" name="bioRxiv">
        <title>Sequencing and chromosome-scale assembly of the giantPleurodeles waltlgenome.</title>
        <authorList>
            <person name="Brown T."/>
            <person name="Elewa A."/>
            <person name="Iarovenko S."/>
            <person name="Subramanian E."/>
            <person name="Araus A.J."/>
            <person name="Petzold A."/>
            <person name="Susuki M."/>
            <person name="Suzuki K.-i.T."/>
            <person name="Hayashi T."/>
            <person name="Toyoda A."/>
            <person name="Oliveira C."/>
            <person name="Osipova E."/>
            <person name="Leigh N.D."/>
            <person name="Simon A."/>
            <person name="Yun M.H."/>
        </authorList>
    </citation>
    <scope>NUCLEOTIDE SEQUENCE</scope>
    <source>
        <strain evidence="2">20211129_DDA</strain>
        <tissue evidence="2">Liver</tissue>
    </source>
</reference>
<evidence type="ECO:0000313" key="3">
    <source>
        <dbReference type="Proteomes" id="UP001066276"/>
    </source>
</evidence>
<organism evidence="2 3">
    <name type="scientific">Pleurodeles waltl</name>
    <name type="common">Iberian ribbed newt</name>
    <dbReference type="NCBI Taxonomy" id="8319"/>
    <lineage>
        <taxon>Eukaryota</taxon>
        <taxon>Metazoa</taxon>
        <taxon>Chordata</taxon>
        <taxon>Craniata</taxon>
        <taxon>Vertebrata</taxon>
        <taxon>Euteleostomi</taxon>
        <taxon>Amphibia</taxon>
        <taxon>Batrachia</taxon>
        <taxon>Caudata</taxon>
        <taxon>Salamandroidea</taxon>
        <taxon>Salamandridae</taxon>
        <taxon>Pleurodelinae</taxon>
        <taxon>Pleurodeles</taxon>
    </lineage>
</organism>
<proteinExistence type="predicted"/>
<protein>
    <submittedName>
        <fullName evidence="2">Uncharacterized protein</fullName>
    </submittedName>
</protein>
<evidence type="ECO:0000256" key="1">
    <source>
        <dbReference type="SAM" id="MobiDB-lite"/>
    </source>
</evidence>
<dbReference type="EMBL" id="JANPWB010000005">
    <property type="protein sequence ID" value="KAJ1185722.1"/>
    <property type="molecule type" value="Genomic_DNA"/>
</dbReference>
<accession>A0AAV7U9H6</accession>
<feature type="region of interest" description="Disordered" evidence="1">
    <location>
        <begin position="18"/>
        <end position="47"/>
    </location>
</feature>
<evidence type="ECO:0000313" key="2">
    <source>
        <dbReference type="EMBL" id="KAJ1185722.1"/>
    </source>
</evidence>
<keyword evidence="3" id="KW-1185">Reference proteome</keyword>
<dbReference type="Proteomes" id="UP001066276">
    <property type="component" value="Chromosome 3_1"/>
</dbReference>
<gene>
    <name evidence="2" type="ORF">NDU88_002509</name>
</gene>
<name>A0AAV7U9H6_PLEWA</name>
<dbReference type="AlphaFoldDB" id="A0AAV7U9H6"/>